<comment type="caution">
    <text evidence="2">The sequence shown here is derived from an EMBL/GenBank/DDBJ whole genome shotgun (WGS) entry which is preliminary data.</text>
</comment>
<evidence type="ECO:0000313" key="2">
    <source>
        <dbReference type="EMBL" id="MFC6282732.1"/>
    </source>
</evidence>
<name>A0ABW1TZJ4_9BURK</name>
<evidence type="ECO:0000256" key="1">
    <source>
        <dbReference type="SAM" id="SignalP"/>
    </source>
</evidence>
<sequence length="351" mass="39495">MMLRRRLIKTMLSLPFGAGLSGLGHAQAIADFGVLKAGYAQRLKKILATGELPYVDMESSCNPTRLDIDFVAKNMDQLNIGLMALSADIGQAEFKKGMRFNALSEKLVAAYPDRFIPVGNGGQPPALTDAPTEFMDAQEAAIDKRQIMCLGEYEFRHYPSPRQVKRGTGDDRDVNVPIDGPTGHRVFALSEKTGIAFQIHYEIEDGLLEPLEKMLAQYPKAKVVWCHLAQIRYIERASRYSPTYVDGLIKRFPNLHFDTAFGDSASIYPLSHQRHARIWASDGSLASEWRDLIAAHPGRFLSALDLGGDRMDRMASYDQKHRYFLKLLPADVQHRVAYRNAWSLLFDEEFA</sequence>
<feature type="signal peptide" evidence="1">
    <location>
        <begin position="1"/>
        <end position="26"/>
    </location>
</feature>
<dbReference type="InterPro" id="IPR032466">
    <property type="entry name" value="Metal_Hydrolase"/>
</dbReference>
<dbReference type="Proteomes" id="UP001596270">
    <property type="component" value="Unassembled WGS sequence"/>
</dbReference>
<dbReference type="Gene3D" id="3.20.20.140">
    <property type="entry name" value="Metal-dependent hydrolases"/>
    <property type="match status" value="1"/>
</dbReference>
<dbReference type="EMBL" id="JBHSRS010000080">
    <property type="protein sequence ID" value="MFC6282732.1"/>
    <property type="molecule type" value="Genomic_DNA"/>
</dbReference>
<reference evidence="3" key="1">
    <citation type="journal article" date="2019" name="Int. J. Syst. Evol. Microbiol.">
        <title>The Global Catalogue of Microorganisms (GCM) 10K type strain sequencing project: providing services to taxonomists for standard genome sequencing and annotation.</title>
        <authorList>
            <consortium name="The Broad Institute Genomics Platform"/>
            <consortium name="The Broad Institute Genome Sequencing Center for Infectious Disease"/>
            <person name="Wu L."/>
            <person name="Ma J."/>
        </authorList>
    </citation>
    <scope>NUCLEOTIDE SEQUENCE [LARGE SCALE GENOMIC DNA]</scope>
    <source>
        <strain evidence="3">CCUG 39402</strain>
    </source>
</reference>
<protein>
    <submittedName>
        <fullName evidence="2">Amidohydrolase</fullName>
    </submittedName>
</protein>
<dbReference type="RefSeq" id="WP_371439306.1">
    <property type="nucleotide sequence ID" value="NZ_JBHSRS010000080.1"/>
</dbReference>
<accession>A0ABW1TZJ4</accession>
<keyword evidence="1" id="KW-0732">Signal</keyword>
<feature type="chain" id="PRO_5046478808" evidence="1">
    <location>
        <begin position="27"/>
        <end position="351"/>
    </location>
</feature>
<organism evidence="2 3">
    <name type="scientific">Polaromonas aquatica</name>
    <dbReference type="NCBI Taxonomy" id="332657"/>
    <lineage>
        <taxon>Bacteria</taxon>
        <taxon>Pseudomonadati</taxon>
        <taxon>Pseudomonadota</taxon>
        <taxon>Betaproteobacteria</taxon>
        <taxon>Burkholderiales</taxon>
        <taxon>Comamonadaceae</taxon>
        <taxon>Polaromonas</taxon>
    </lineage>
</organism>
<proteinExistence type="predicted"/>
<gene>
    <name evidence="2" type="ORF">ACFQND_16010</name>
</gene>
<evidence type="ECO:0000313" key="3">
    <source>
        <dbReference type="Proteomes" id="UP001596270"/>
    </source>
</evidence>
<keyword evidence="3" id="KW-1185">Reference proteome</keyword>
<dbReference type="SUPFAM" id="SSF51556">
    <property type="entry name" value="Metallo-dependent hydrolases"/>
    <property type="match status" value="1"/>
</dbReference>